<evidence type="ECO:0000256" key="2">
    <source>
        <dbReference type="ARBA" id="ARBA00023125"/>
    </source>
</evidence>
<dbReference type="InterPro" id="IPR050109">
    <property type="entry name" value="HTH-type_TetR-like_transc_reg"/>
</dbReference>
<evidence type="ECO:0000256" key="1">
    <source>
        <dbReference type="ARBA" id="ARBA00023015"/>
    </source>
</evidence>
<dbReference type="Proteomes" id="UP001597063">
    <property type="component" value="Unassembled WGS sequence"/>
</dbReference>
<gene>
    <name evidence="6" type="ORF">ACFQZM_40190</name>
</gene>
<evidence type="ECO:0000313" key="7">
    <source>
        <dbReference type="Proteomes" id="UP001597063"/>
    </source>
</evidence>
<evidence type="ECO:0000256" key="3">
    <source>
        <dbReference type="ARBA" id="ARBA00023163"/>
    </source>
</evidence>
<dbReference type="PROSITE" id="PS50977">
    <property type="entry name" value="HTH_TETR_2"/>
    <property type="match status" value="1"/>
</dbReference>
<protein>
    <submittedName>
        <fullName evidence="6">TetR/AcrR family transcriptional regulator</fullName>
    </submittedName>
</protein>
<sequence length="208" mass="22047">MNAPRITRELVLDTAMRIVENDGVAALSMRRLAADLDVAVTAIYWHVGNRETLVGQLVDRVVGRFGDIAPEGAGPRERVIAVGAALRRRVHAHPHLIALVYEHGRTALMMLPAERALAREVTAAGLAPAHAALVVRAVLHHVVGFALLERAVQRSPAQHPSAAELWGDGAEIGVSPAVAAELARPADPDDLFDRSLRALVAGLLGGPA</sequence>
<dbReference type="InterPro" id="IPR004111">
    <property type="entry name" value="Repressor_TetR_C"/>
</dbReference>
<accession>A0ABW2XWP7</accession>
<dbReference type="Pfam" id="PF02909">
    <property type="entry name" value="TetR_C_1"/>
    <property type="match status" value="1"/>
</dbReference>
<keyword evidence="3" id="KW-0804">Transcription</keyword>
<dbReference type="InterPro" id="IPR036271">
    <property type="entry name" value="Tet_transcr_reg_TetR-rel_C_sf"/>
</dbReference>
<evidence type="ECO:0000313" key="6">
    <source>
        <dbReference type="EMBL" id="MFD0690767.1"/>
    </source>
</evidence>
<keyword evidence="1" id="KW-0805">Transcription regulation</keyword>
<feature type="DNA-binding region" description="H-T-H motif" evidence="4">
    <location>
        <begin position="28"/>
        <end position="47"/>
    </location>
</feature>
<keyword evidence="7" id="KW-1185">Reference proteome</keyword>
<dbReference type="PANTHER" id="PTHR30055:SF151">
    <property type="entry name" value="TRANSCRIPTIONAL REGULATORY PROTEIN"/>
    <property type="match status" value="1"/>
</dbReference>
<dbReference type="InterPro" id="IPR001647">
    <property type="entry name" value="HTH_TetR"/>
</dbReference>
<dbReference type="InterPro" id="IPR009057">
    <property type="entry name" value="Homeodomain-like_sf"/>
</dbReference>
<proteinExistence type="predicted"/>
<evidence type="ECO:0000259" key="5">
    <source>
        <dbReference type="PROSITE" id="PS50977"/>
    </source>
</evidence>
<dbReference type="RefSeq" id="WP_207400041.1">
    <property type="nucleotide sequence ID" value="NZ_CAACUY010000118.1"/>
</dbReference>
<dbReference type="PANTHER" id="PTHR30055">
    <property type="entry name" value="HTH-TYPE TRANSCRIPTIONAL REGULATOR RUTR"/>
    <property type="match status" value="1"/>
</dbReference>
<dbReference type="EMBL" id="JBHTGP010000018">
    <property type="protein sequence ID" value="MFD0690767.1"/>
    <property type="molecule type" value="Genomic_DNA"/>
</dbReference>
<dbReference type="Gene3D" id="1.10.10.60">
    <property type="entry name" value="Homeodomain-like"/>
    <property type="match status" value="1"/>
</dbReference>
<comment type="caution">
    <text evidence="6">The sequence shown here is derived from an EMBL/GenBank/DDBJ whole genome shotgun (WGS) entry which is preliminary data.</text>
</comment>
<feature type="domain" description="HTH tetR-type" evidence="5">
    <location>
        <begin position="5"/>
        <end position="65"/>
    </location>
</feature>
<organism evidence="6 7">
    <name type="scientific">Actinomadura fibrosa</name>
    <dbReference type="NCBI Taxonomy" id="111802"/>
    <lineage>
        <taxon>Bacteria</taxon>
        <taxon>Bacillati</taxon>
        <taxon>Actinomycetota</taxon>
        <taxon>Actinomycetes</taxon>
        <taxon>Streptosporangiales</taxon>
        <taxon>Thermomonosporaceae</taxon>
        <taxon>Actinomadura</taxon>
    </lineage>
</organism>
<dbReference type="Pfam" id="PF00440">
    <property type="entry name" value="TetR_N"/>
    <property type="match status" value="1"/>
</dbReference>
<reference evidence="7" key="1">
    <citation type="journal article" date="2019" name="Int. J. Syst. Evol. Microbiol.">
        <title>The Global Catalogue of Microorganisms (GCM) 10K type strain sequencing project: providing services to taxonomists for standard genome sequencing and annotation.</title>
        <authorList>
            <consortium name="The Broad Institute Genomics Platform"/>
            <consortium name="The Broad Institute Genome Sequencing Center for Infectious Disease"/>
            <person name="Wu L."/>
            <person name="Ma J."/>
        </authorList>
    </citation>
    <scope>NUCLEOTIDE SEQUENCE [LARGE SCALE GENOMIC DNA]</scope>
    <source>
        <strain evidence="7">JCM 9371</strain>
    </source>
</reference>
<dbReference type="Gene3D" id="1.10.357.10">
    <property type="entry name" value="Tetracycline Repressor, domain 2"/>
    <property type="match status" value="1"/>
</dbReference>
<dbReference type="SUPFAM" id="SSF48498">
    <property type="entry name" value="Tetracyclin repressor-like, C-terminal domain"/>
    <property type="match status" value="1"/>
</dbReference>
<evidence type="ECO:0000256" key="4">
    <source>
        <dbReference type="PROSITE-ProRule" id="PRU00335"/>
    </source>
</evidence>
<name>A0ABW2XWP7_9ACTN</name>
<dbReference type="SUPFAM" id="SSF46689">
    <property type="entry name" value="Homeodomain-like"/>
    <property type="match status" value="1"/>
</dbReference>
<keyword evidence="2 4" id="KW-0238">DNA-binding</keyword>